<reference evidence="2" key="1">
    <citation type="submission" date="2023-07" db="EMBL/GenBank/DDBJ databases">
        <title>Mycolicibacterium sp. nov., a novel bacterial species.</title>
        <authorList>
            <person name="Cao Y."/>
        </authorList>
    </citation>
    <scope>NUCLEOTIDE SEQUENCE</scope>
    <source>
        <strain evidence="2">KC 300</strain>
    </source>
</reference>
<evidence type="ECO:0000313" key="3">
    <source>
        <dbReference type="Proteomes" id="UP001168823"/>
    </source>
</evidence>
<keyword evidence="1" id="KW-0812">Transmembrane</keyword>
<feature type="transmembrane region" description="Helical" evidence="1">
    <location>
        <begin position="397"/>
        <end position="416"/>
    </location>
</feature>
<feature type="transmembrane region" description="Helical" evidence="1">
    <location>
        <begin position="436"/>
        <end position="454"/>
    </location>
</feature>
<feature type="transmembrane region" description="Helical" evidence="1">
    <location>
        <begin position="160"/>
        <end position="177"/>
    </location>
</feature>
<feature type="transmembrane region" description="Helical" evidence="1">
    <location>
        <begin position="189"/>
        <end position="211"/>
    </location>
</feature>
<proteinExistence type="predicted"/>
<dbReference type="RefSeq" id="WP_302912995.1">
    <property type="nucleotide sequence ID" value="NZ_JAUMSQ010000018.1"/>
</dbReference>
<evidence type="ECO:0000313" key="2">
    <source>
        <dbReference type="EMBL" id="MDO3634998.1"/>
    </source>
</evidence>
<dbReference type="Proteomes" id="UP001168823">
    <property type="component" value="Unassembled WGS sequence"/>
</dbReference>
<sequence length="456" mass="49000">MTAAVAETLLAHGVGGSTDLPVPLSYALIAGVWALAATFAVVAVAWRTPRFDPAKPGRALPAWVSRSVDSPVVRWIVAAAAVIFTVWVAVAATWGPQDGNNALPGVFYVLLWVGLVAISVVIGPVWRVLSPVRTVWRLIHIGRRDRIAGEGRRPYPFGTGYWPAVVGLFAFVWLELASADPGSLTAIKIWLVAYVLAMFVGAAVFGSTWFARADPFEVYSVTVSRLAPFRRDRATGRIVFGNPLDHLPTMPVRAGTVAVMAVLLGSTAFDSFSQFQPFRNFVDRNAAAVPIVGDSAGGTVLRTLGLLFFIAVVGATFCAAARATGGVSREQRRELPGRLAHCLIPIVVGYIFAHYLSYLVERGQETIVRLADPLGRGWHLLGLDPSDVQYVLSLNPTVLWTIKVTCVVVGHVVAVVAAHDRALRLLPVGHQLTGQLAMMVTMVAYTLTGLYLLFGG</sequence>
<evidence type="ECO:0000256" key="1">
    <source>
        <dbReference type="SAM" id="Phobius"/>
    </source>
</evidence>
<feature type="transmembrane region" description="Helical" evidence="1">
    <location>
        <begin position="300"/>
        <end position="321"/>
    </location>
</feature>
<keyword evidence="3" id="KW-1185">Reference proteome</keyword>
<dbReference type="EMBL" id="JAUMSQ010000018">
    <property type="protein sequence ID" value="MDO3634998.1"/>
    <property type="molecule type" value="Genomic_DNA"/>
</dbReference>
<evidence type="ECO:0008006" key="4">
    <source>
        <dbReference type="Google" id="ProtNLM"/>
    </source>
</evidence>
<gene>
    <name evidence="2" type="ORF">Q2100_04485</name>
</gene>
<keyword evidence="1" id="KW-1133">Transmembrane helix</keyword>
<feature type="transmembrane region" description="Helical" evidence="1">
    <location>
        <begin position="342"/>
        <end position="360"/>
    </location>
</feature>
<feature type="transmembrane region" description="Helical" evidence="1">
    <location>
        <begin position="72"/>
        <end position="94"/>
    </location>
</feature>
<protein>
    <recommendedName>
        <fullName evidence="4">Fenitrothion hydrolase</fullName>
    </recommendedName>
</protein>
<name>A0ABT8UB43_9MYCO</name>
<accession>A0ABT8UB43</accession>
<comment type="caution">
    <text evidence="2">The sequence shown here is derived from an EMBL/GenBank/DDBJ whole genome shotgun (WGS) entry which is preliminary data.</text>
</comment>
<organism evidence="2 3">
    <name type="scientific">Mycolicibacterium arseniciresistens</name>
    <dbReference type="NCBI Taxonomy" id="3062257"/>
    <lineage>
        <taxon>Bacteria</taxon>
        <taxon>Bacillati</taxon>
        <taxon>Actinomycetota</taxon>
        <taxon>Actinomycetes</taxon>
        <taxon>Mycobacteriales</taxon>
        <taxon>Mycobacteriaceae</taxon>
        <taxon>Mycolicibacterium</taxon>
    </lineage>
</organism>
<keyword evidence="1" id="KW-0472">Membrane</keyword>
<feature type="transmembrane region" description="Helical" evidence="1">
    <location>
        <begin position="106"/>
        <end position="126"/>
    </location>
</feature>
<feature type="transmembrane region" description="Helical" evidence="1">
    <location>
        <begin position="26"/>
        <end position="46"/>
    </location>
</feature>